<evidence type="ECO:0000256" key="3">
    <source>
        <dbReference type="SAM" id="MobiDB-lite"/>
    </source>
</evidence>
<feature type="domain" description="Xaa-Pro dipeptidyl-peptidase-like" evidence="4">
    <location>
        <begin position="15"/>
        <end position="197"/>
    </location>
</feature>
<dbReference type="EMBL" id="JBHTMM010000074">
    <property type="protein sequence ID" value="MFD1311279.1"/>
    <property type="molecule type" value="Genomic_DNA"/>
</dbReference>
<proteinExistence type="inferred from homology"/>
<dbReference type="Pfam" id="PF02129">
    <property type="entry name" value="Peptidase_S15"/>
    <property type="match status" value="1"/>
</dbReference>
<organism evidence="5 6">
    <name type="scientific">Streptomyces kaempferi</name>
    <dbReference type="NCBI Taxonomy" id="333725"/>
    <lineage>
        <taxon>Bacteria</taxon>
        <taxon>Bacillati</taxon>
        <taxon>Actinomycetota</taxon>
        <taxon>Actinomycetes</taxon>
        <taxon>Kitasatosporales</taxon>
        <taxon>Streptomycetaceae</taxon>
        <taxon>Streptomyces</taxon>
    </lineage>
</organism>
<evidence type="ECO:0000259" key="4">
    <source>
        <dbReference type="Pfam" id="PF02129"/>
    </source>
</evidence>
<evidence type="ECO:0000256" key="1">
    <source>
        <dbReference type="ARBA" id="ARBA00008645"/>
    </source>
</evidence>
<dbReference type="InterPro" id="IPR050261">
    <property type="entry name" value="FrsA_esterase"/>
</dbReference>
<dbReference type="InterPro" id="IPR000383">
    <property type="entry name" value="Xaa-Pro-like_dom"/>
</dbReference>
<keyword evidence="6" id="KW-1185">Reference proteome</keyword>
<evidence type="ECO:0000313" key="6">
    <source>
        <dbReference type="Proteomes" id="UP001597058"/>
    </source>
</evidence>
<feature type="region of interest" description="Disordered" evidence="3">
    <location>
        <begin position="24"/>
        <end position="56"/>
    </location>
</feature>
<evidence type="ECO:0000256" key="2">
    <source>
        <dbReference type="ARBA" id="ARBA00022801"/>
    </source>
</evidence>
<dbReference type="PANTHER" id="PTHR22946">
    <property type="entry name" value="DIENELACTONE HYDROLASE DOMAIN-CONTAINING PROTEIN-RELATED"/>
    <property type="match status" value="1"/>
</dbReference>
<feature type="compositionally biased region" description="Basic and acidic residues" evidence="3">
    <location>
        <begin position="26"/>
        <end position="48"/>
    </location>
</feature>
<accession>A0ABW3XNY2</accession>
<dbReference type="SUPFAM" id="SSF53474">
    <property type="entry name" value="alpha/beta-Hydrolases"/>
    <property type="match status" value="1"/>
</dbReference>
<gene>
    <name evidence="5" type="ORF">ACFQ5X_36395</name>
</gene>
<dbReference type="GO" id="GO:0016787">
    <property type="term" value="F:hydrolase activity"/>
    <property type="evidence" value="ECO:0007669"/>
    <property type="project" value="UniProtKB-KW"/>
</dbReference>
<keyword evidence="2 5" id="KW-0378">Hydrolase</keyword>
<name>A0ABW3XNY2_9ACTN</name>
<dbReference type="PANTHER" id="PTHR22946:SF9">
    <property type="entry name" value="POLYKETIDE TRANSFERASE AF380"/>
    <property type="match status" value="1"/>
</dbReference>
<dbReference type="Proteomes" id="UP001597058">
    <property type="component" value="Unassembled WGS sequence"/>
</dbReference>
<comment type="caution">
    <text evidence="5">The sequence shown here is derived from an EMBL/GenBank/DDBJ whole genome shotgun (WGS) entry which is preliminary data.</text>
</comment>
<dbReference type="InterPro" id="IPR029058">
    <property type="entry name" value="AB_hydrolase_fold"/>
</dbReference>
<reference evidence="6" key="1">
    <citation type="journal article" date="2019" name="Int. J. Syst. Evol. Microbiol.">
        <title>The Global Catalogue of Microorganisms (GCM) 10K type strain sequencing project: providing services to taxonomists for standard genome sequencing and annotation.</title>
        <authorList>
            <consortium name="The Broad Institute Genomics Platform"/>
            <consortium name="The Broad Institute Genome Sequencing Center for Infectious Disease"/>
            <person name="Wu L."/>
            <person name="Ma J."/>
        </authorList>
    </citation>
    <scope>NUCLEOTIDE SEQUENCE [LARGE SCALE GENOMIC DNA]</scope>
    <source>
        <strain evidence="6">CGMCC 4.7020</strain>
    </source>
</reference>
<dbReference type="Gene3D" id="3.40.50.1820">
    <property type="entry name" value="alpha/beta hydrolase"/>
    <property type="match status" value="1"/>
</dbReference>
<comment type="similarity">
    <text evidence="1">Belongs to the AB hydrolase superfamily.</text>
</comment>
<protein>
    <submittedName>
        <fullName evidence="5">Alpha/beta hydrolase</fullName>
    </submittedName>
</protein>
<evidence type="ECO:0000313" key="5">
    <source>
        <dbReference type="EMBL" id="MFD1311279.1"/>
    </source>
</evidence>
<sequence length="366" mass="38723">MRPRLVPGRGPALPGLAVPALALRAPYDREKDPGTEKAPRKPRERRIDSPPTEVPVPISRQREKVRFASGDTTCAAWHYPGTNGGCVIMAGGTAVTKEPASDLFARRFHDAGFAVLAIDYRRFGESGGAPRQVVRFDDQLADWQAAIDFAAGLPDVDPGGISLWGFSLSGGHVFRVAADNPRLASVIAQSPLVDGRAVAPNALRSMTPLALLRLFGRAVADALGGLLGRPPLLVPTAGVRGAVASLTTPDAMDGDRALDPDHRYPDWDRTVAARIALRIGGYRPGLHAPRTRCPLLVVVCDQDRTALPGPAVEAARNAPDAEVLHLEGGHYAPFLEAHEEAVAAEIAFLHKHLAGTNAAPGGGDLT</sequence>
<dbReference type="RefSeq" id="WP_381330128.1">
    <property type="nucleotide sequence ID" value="NZ_JBHTMM010000074.1"/>
</dbReference>